<protein>
    <recommendedName>
        <fullName evidence="2">site-specific DNA-methyltransferase (adenine-specific)</fullName>
        <ecNumber evidence="2">2.1.1.72</ecNumber>
    </recommendedName>
</protein>
<dbReference type="EMBL" id="JADDUM010000004">
    <property type="protein sequence ID" value="MBE8589522.1"/>
    <property type="molecule type" value="Genomic_DNA"/>
</dbReference>
<name>A0ABR9SL13_9PSED</name>
<keyword evidence="4" id="KW-0808">Transferase</keyword>
<dbReference type="PRINTS" id="PR00507">
    <property type="entry name" value="N12N6MTFRASE"/>
</dbReference>
<dbReference type="GO" id="GO:0008168">
    <property type="term" value="F:methyltransferase activity"/>
    <property type="evidence" value="ECO:0007669"/>
    <property type="project" value="UniProtKB-KW"/>
</dbReference>
<evidence type="ECO:0000256" key="6">
    <source>
        <dbReference type="ARBA" id="ARBA00022747"/>
    </source>
</evidence>
<evidence type="ECO:0000256" key="7">
    <source>
        <dbReference type="ARBA" id="ARBA00047942"/>
    </source>
</evidence>
<sequence length="532" mass="59479">MIKYLEFSGHDTSWSALLKDTDPAQRLSKIAFPNLREAERLIALNGHFTDAYFQLEAAKPEALKALLKAVNDTFDFDQRQPFDASANLDAFDTLLSSASVGGNSLDTTPRRVSRLMVSLLDPKPGQSLIDPAAGTARLLVYADRYRGTGRAQLNKASAGIEVDKSVARIAWVNLLLNQLDTTQMNYGDSVASIQDMQVGLETLQREHYDFVLSDLPHGNVHDDCHPEKAGYLPAAAFGDNERLTRRLEILSIWRSLDLLKIKGRAALLVPQSVLYGITRAHRKLRRELLCSHVIEGIILLPHASAPKAILLFAKSPPAGPADKPRTLNVWFYEVGNEIGENGYGDLYDALAHFRARRAAENLPLERGIYHVPLPPTTDNAKAYPVGSVKHLDAINMEGGRTRRHPILLSRTASTQIKQWQVPVRDWVQKPDWKNRRGQVVGSHDEHNQVRPDYEGAAQRELYIDGELQPGLLTRNCIEARNWTLDINEYRLPLASAVAKGESTAQLIDELREVEQDILNRLERLRALLGEAQ</sequence>
<keyword evidence="6" id="KW-0680">Restriction system</keyword>
<keyword evidence="10" id="KW-1185">Reference proteome</keyword>
<dbReference type="Gene3D" id="3.40.50.150">
    <property type="entry name" value="Vaccinia Virus protein VP39"/>
    <property type="match status" value="1"/>
</dbReference>
<feature type="domain" description="DNA methylase adenine-specific" evidence="8">
    <location>
        <begin position="108"/>
        <end position="339"/>
    </location>
</feature>
<dbReference type="InterPro" id="IPR051537">
    <property type="entry name" value="DNA_Adenine_Mtase"/>
</dbReference>
<dbReference type="InterPro" id="IPR003356">
    <property type="entry name" value="DNA_methylase_A-5"/>
</dbReference>
<dbReference type="GO" id="GO:0032259">
    <property type="term" value="P:methylation"/>
    <property type="evidence" value="ECO:0007669"/>
    <property type="project" value="UniProtKB-KW"/>
</dbReference>
<dbReference type="SUPFAM" id="SSF53335">
    <property type="entry name" value="S-adenosyl-L-methionine-dependent methyltransferases"/>
    <property type="match status" value="1"/>
</dbReference>
<evidence type="ECO:0000256" key="5">
    <source>
        <dbReference type="ARBA" id="ARBA00022691"/>
    </source>
</evidence>
<dbReference type="RefSeq" id="WP_193863856.1">
    <property type="nucleotide sequence ID" value="NZ_JADDUM010000004.1"/>
</dbReference>
<comment type="similarity">
    <text evidence="1">Belongs to the N(4)/N(6)-methyltransferase family.</text>
</comment>
<dbReference type="Pfam" id="PF02384">
    <property type="entry name" value="N6_Mtase"/>
    <property type="match status" value="1"/>
</dbReference>
<evidence type="ECO:0000256" key="2">
    <source>
        <dbReference type="ARBA" id="ARBA00011900"/>
    </source>
</evidence>
<evidence type="ECO:0000256" key="1">
    <source>
        <dbReference type="ARBA" id="ARBA00006594"/>
    </source>
</evidence>
<evidence type="ECO:0000256" key="4">
    <source>
        <dbReference type="ARBA" id="ARBA00022679"/>
    </source>
</evidence>
<evidence type="ECO:0000259" key="8">
    <source>
        <dbReference type="Pfam" id="PF02384"/>
    </source>
</evidence>
<evidence type="ECO:0000256" key="3">
    <source>
        <dbReference type="ARBA" id="ARBA00022603"/>
    </source>
</evidence>
<evidence type="ECO:0000313" key="9">
    <source>
        <dbReference type="EMBL" id="MBE8589522.1"/>
    </source>
</evidence>
<reference evidence="9 10" key="1">
    <citation type="submission" date="2020-10" db="EMBL/GenBank/DDBJ databases">
        <title>The draft genomes of Cyclamen pathogen Pseudomonas sp.</title>
        <authorList>
            <person name="Fujikawa T."/>
            <person name="Sawada H."/>
        </authorList>
    </citation>
    <scope>NUCLEOTIDE SEQUENCE [LARGE SCALE GENOMIC DNA]</scope>
    <source>
        <strain evidence="9 10">MAFF 301449</strain>
    </source>
</reference>
<keyword evidence="5" id="KW-0949">S-adenosyl-L-methionine</keyword>
<dbReference type="Proteomes" id="UP000613075">
    <property type="component" value="Unassembled WGS sequence"/>
</dbReference>
<proteinExistence type="inferred from homology"/>
<dbReference type="EC" id="2.1.1.72" evidence="2"/>
<dbReference type="PANTHER" id="PTHR42933">
    <property type="entry name" value="SLR6095 PROTEIN"/>
    <property type="match status" value="1"/>
</dbReference>
<accession>A0ABR9SL13</accession>
<evidence type="ECO:0000313" key="10">
    <source>
        <dbReference type="Proteomes" id="UP000613075"/>
    </source>
</evidence>
<dbReference type="InterPro" id="IPR029063">
    <property type="entry name" value="SAM-dependent_MTases_sf"/>
</dbReference>
<keyword evidence="3 9" id="KW-0489">Methyltransferase</keyword>
<comment type="caution">
    <text evidence="9">The sequence shown here is derived from an EMBL/GenBank/DDBJ whole genome shotgun (WGS) entry which is preliminary data.</text>
</comment>
<gene>
    <name evidence="9" type="ORF">IQK56_00440</name>
</gene>
<dbReference type="PANTHER" id="PTHR42933:SF3">
    <property type="entry name" value="TYPE I RESTRICTION ENZYME MJAVIII METHYLASE SUBUNIT"/>
    <property type="match status" value="1"/>
</dbReference>
<comment type="catalytic activity">
    <reaction evidence="7">
        <text>a 2'-deoxyadenosine in DNA + S-adenosyl-L-methionine = an N(6)-methyl-2'-deoxyadenosine in DNA + S-adenosyl-L-homocysteine + H(+)</text>
        <dbReference type="Rhea" id="RHEA:15197"/>
        <dbReference type="Rhea" id="RHEA-COMP:12418"/>
        <dbReference type="Rhea" id="RHEA-COMP:12419"/>
        <dbReference type="ChEBI" id="CHEBI:15378"/>
        <dbReference type="ChEBI" id="CHEBI:57856"/>
        <dbReference type="ChEBI" id="CHEBI:59789"/>
        <dbReference type="ChEBI" id="CHEBI:90615"/>
        <dbReference type="ChEBI" id="CHEBI:90616"/>
        <dbReference type="EC" id="2.1.1.72"/>
    </reaction>
</comment>
<organism evidence="9 10">
    <name type="scientific">Pseudomonas cyclaminis</name>
    <dbReference type="NCBI Taxonomy" id="2781239"/>
    <lineage>
        <taxon>Bacteria</taxon>
        <taxon>Pseudomonadati</taxon>
        <taxon>Pseudomonadota</taxon>
        <taxon>Gammaproteobacteria</taxon>
        <taxon>Pseudomonadales</taxon>
        <taxon>Pseudomonadaceae</taxon>
        <taxon>Pseudomonas</taxon>
    </lineage>
</organism>